<protein>
    <recommendedName>
        <fullName evidence="8">Protein kinase domain-containing protein</fullName>
    </recommendedName>
</protein>
<dbReference type="PROSITE" id="PS00108">
    <property type="entry name" value="PROTEIN_KINASE_ST"/>
    <property type="match status" value="1"/>
</dbReference>
<keyword evidence="4" id="KW-0808">Transferase</keyword>
<keyword evidence="7" id="KW-0067">ATP-binding</keyword>
<reference evidence="9 10" key="1">
    <citation type="submission" date="2014-04" db="EMBL/GenBank/DDBJ databases">
        <authorList>
            <consortium name="DOE Joint Genome Institute"/>
            <person name="Kuo A."/>
            <person name="Zuccaro A."/>
            <person name="Kohler A."/>
            <person name="Nagy L.G."/>
            <person name="Floudas D."/>
            <person name="Copeland A."/>
            <person name="Barry K.W."/>
            <person name="Cichocki N."/>
            <person name="Veneault-Fourrey C."/>
            <person name="LaButti K."/>
            <person name="Lindquist E.A."/>
            <person name="Lipzen A."/>
            <person name="Lundell T."/>
            <person name="Morin E."/>
            <person name="Murat C."/>
            <person name="Sun H."/>
            <person name="Tunlid A."/>
            <person name="Henrissat B."/>
            <person name="Grigoriev I.V."/>
            <person name="Hibbett D.S."/>
            <person name="Martin F."/>
            <person name="Nordberg H.P."/>
            <person name="Cantor M.N."/>
            <person name="Hua S.X."/>
        </authorList>
    </citation>
    <scope>NUCLEOTIDE SEQUENCE [LARGE SCALE GENOMIC DNA]</scope>
    <source>
        <strain evidence="9 10">MAFF 305830</strain>
    </source>
</reference>
<dbReference type="GO" id="GO:0004674">
    <property type="term" value="F:protein serine/threonine kinase activity"/>
    <property type="evidence" value="ECO:0007669"/>
    <property type="project" value="UniProtKB-KW"/>
</dbReference>
<dbReference type="HOGENOM" id="CLU_000288_5_15_1"/>
<dbReference type="GO" id="GO:0005737">
    <property type="term" value="C:cytoplasm"/>
    <property type="evidence" value="ECO:0007669"/>
    <property type="project" value="TreeGrafter"/>
</dbReference>
<evidence type="ECO:0000256" key="4">
    <source>
        <dbReference type="ARBA" id="ARBA00022679"/>
    </source>
</evidence>
<evidence type="ECO:0000256" key="2">
    <source>
        <dbReference type="ARBA" id="ARBA00022527"/>
    </source>
</evidence>
<keyword evidence="10" id="KW-1185">Reference proteome</keyword>
<feature type="domain" description="Protein kinase" evidence="8">
    <location>
        <begin position="51"/>
        <end position="396"/>
    </location>
</feature>
<dbReference type="Proteomes" id="UP000054097">
    <property type="component" value="Unassembled WGS sequence"/>
</dbReference>
<comment type="similarity">
    <text evidence="1">Belongs to the protein kinase superfamily. CMGC Ser/Thr protein kinase family. MNB/DYRK subfamily.</text>
</comment>
<dbReference type="FunFam" id="1.10.510.10:FF:000380">
    <property type="entry name" value="Serine/threonine-protein kinase ppk15"/>
    <property type="match status" value="1"/>
</dbReference>
<dbReference type="Gene3D" id="1.10.510.10">
    <property type="entry name" value="Transferase(Phosphotransferase) domain 1"/>
    <property type="match status" value="1"/>
</dbReference>
<dbReference type="OrthoDB" id="9332038at2759"/>
<evidence type="ECO:0000256" key="1">
    <source>
        <dbReference type="ARBA" id="ARBA00008867"/>
    </source>
</evidence>
<accession>A0A0C3A6R0</accession>
<dbReference type="GO" id="GO:0005634">
    <property type="term" value="C:nucleus"/>
    <property type="evidence" value="ECO:0007669"/>
    <property type="project" value="TreeGrafter"/>
</dbReference>
<dbReference type="EMBL" id="KN824445">
    <property type="protein sequence ID" value="KIM20320.1"/>
    <property type="molecule type" value="Genomic_DNA"/>
</dbReference>
<dbReference type="SMART" id="SM00220">
    <property type="entry name" value="S_TKc"/>
    <property type="match status" value="1"/>
</dbReference>
<dbReference type="InterPro" id="IPR050494">
    <property type="entry name" value="Ser_Thr_dual-spec_kinase"/>
</dbReference>
<dbReference type="Pfam" id="PF00069">
    <property type="entry name" value="Pkinase"/>
    <property type="match status" value="1"/>
</dbReference>
<reference evidence="10" key="2">
    <citation type="submission" date="2015-01" db="EMBL/GenBank/DDBJ databases">
        <title>Evolutionary Origins and Diversification of the Mycorrhizal Mutualists.</title>
        <authorList>
            <consortium name="DOE Joint Genome Institute"/>
            <consortium name="Mycorrhizal Genomics Consortium"/>
            <person name="Kohler A."/>
            <person name="Kuo A."/>
            <person name="Nagy L.G."/>
            <person name="Floudas D."/>
            <person name="Copeland A."/>
            <person name="Barry K.W."/>
            <person name="Cichocki N."/>
            <person name="Veneault-Fourrey C."/>
            <person name="LaButti K."/>
            <person name="Lindquist E.A."/>
            <person name="Lipzen A."/>
            <person name="Lundell T."/>
            <person name="Morin E."/>
            <person name="Murat C."/>
            <person name="Riley R."/>
            <person name="Ohm R."/>
            <person name="Sun H."/>
            <person name="Tunlid A."/>
            <person name="Henrissat B."/>
            <person name="Grigoriev I.V."/>
            <person name="Hibbett D.S."/>
            <person name="Martin F."/>
        </authorList>
    </citation>
    <scope>NUCLEOTIDE SEQUENCE [LARGE SCALE GENOMIC DNA]</scope>
    <source>
        <strain evidence="10">MAFF 305830</strain>
    </source>
</reference>
<dbReference type="AlphaFoldDB" id="A0A0C3A6R0"/>
<dbReference type="PANTHER" id="PTHR24058:SF17">
    <property type="entry name" value="HOMEODOMAIN INTERACTING PROTEIN KINASE, ISOFORM D"/>
    <property type="match status" value="1"/>
</dbReference>
<dbReference type="InterPro" id="IPR008271">
    <property type="entry name" value="Ser/Thr_kinase_AS"/>
</dbReference>
<dbReference type="Gene3D" id="3.30.200.20">
    <property type="entry name" value="Phosphorylase Kinase, domain 1"/>
    <property type="match status" value="1"/>
</dbReference>
<gene>
    <name evidence="9" type="ORF">M408DRAFT_82180</name>
</gene>
<evidence type="ECO:0000256" key="5">
    <source>
        <dbReference type="ARBA" id="ARBA00022741"/>
    </source>
</evidence>
<sequence>LKALTINISATFYRCNPQFSYETSANPRRVLTSPSKPIHNDGYDNEDYDYILYVNDLLGGESGPKYLILDILGSQVVKCQNVQTNEIVAVKVIKNKPAYFNNAMMEVTIVEMLNKEYDPQDEHRIVRLLDSFVHRSHICMVFELLSSNLNELLKQNSFSGLSTQLVKVFTAQLLDSLTVLKEARLIHCDLKPENILLKSLKTPEIKLIDFGSACHEKQTVYTYIQSRFYRSPEVLLGVPYTSAIDMWSLGCIAVELFLGLPLFPGTSEYNQITRIVELLGLPPKHILDSGKQTSQFCDPYVDMYGQKRYQLKSLEKYTREHNTNEQPGKNYFTHSTLPEIIKATPIPVQRAKPQEAKMGTLEQSLRLAFIDFVQGLLNLDPLMRWTPQQARSHPFITGKEFTGPFMVSLT</sequence>
<organism evidence="9 10">
    <name type="scientific">Serendipita vermifera MAFF 305830</name>
    <dbReference type="NCBI Taxonomy" id="933852"/>
    <lineage>
        <taxon>Eukaryota</taxon>
        <taxon>Fungi</taxon>
        <taxon>Dikarya</taxon>
        <taxon>Basidiomycota</taxon>
        <taxon>Agaricomycotina</taxon>
        <taxon>Agaricomycetes</taxon>
        <taxon>Sebacinales</taxon>
        <taxon>Serendipitaceae</taxon>
        <taxon>Serendipita</taxon>
    </lineage>
</organism>
<proteinExistence type="inferred from homology"/>
<dbReference type="STRING" id="933852.A0A0C3A6R0"/>
<evidence type="ECO:0000256" key="7">
    <source>
        <dbReference type="ARBA" id="ARBA00022840"/>
    </source>
</evidence>
<evidence type="ECO:0000313" key="10">
    <source>
        <dbReference type="Proteomes" id="UP000054097"/>
    </source>
</evidence>
<evidence type="ECO:0000313" key="9">
    <source>
        <dbReference type="EMBL" id="KIM20320.1"/>
    </source>
</evidence>
<feature type="non-terminal residue" evidence="9">
    <location>
        <position position="1"/>
    </location>
</feature>
<keyword evidence="6" id="KW-0418">Kinase</keyword>
<dbReference type="GO" id="GO:0004713">
    <property type="term" value="F:protein tyrosine kinase activity"/>
    <property type="evidence" value="ECO:0007669"/>
    <property type="project" value="TreeGrafter"/>
</dbReference>
<dbReference type="InterPro" id="IPR000719">
    <property type="entry name" value="Prot_kinase_dom"/>
</dbReference>
<dbReference type="GO" id="GO:0005524">
    <property type="term" value="F:ATP binding"/>
    <property type="evidence" value="ECO:0007669"/>
    <property type="project" value="UniProtKB-KW"/>
</dbReference>
<keyword evidence="5" id="KW-0547">Nucleotide-binding</keyword>
<evidence type="ECO:0000259" key="8">
    <source>
        <dbReference type="PROSITE" id="PS50011"/>
    </source>
</evidence>
<keyword evidence="2" id="KW-0723">Serine/threonine-protein kinase</keyword>
<evidence type="ECO:0000256" key="6">
    <source>
        <dbReference type="ARBA" id="ARBA00022777"/>
    </source>
</evidence>
<dbReference type="PANTHER" id="PTHR24058">
    <property type="entry name" value="DUAL SPECIFICITY PROTEIN KINASE"/>
    <property type="match status" value="1"/>
</dbReference>
<dbReference type="SUPFAM" id="SSF56112">
    <property type="entry name" value="Protein kinase-like (PK-like)"/>
    <property type="match status" value="1"/>
</dbReference>
<keyword evidence="3" id="KW-0597">Phosphoprotein</keyword>
<dbReference type="PROSITE" id="PS50011">
    <property type="entry name" value="PROTEIN_KINASE_DOM"/>
    <property type="match status" value="1"/>
</dbReference>
<evidence type="ECO:0000256" key="3">
    <source>
        <dbReference type="ARBA" id="ARBA00022553"/>
    </source>
</evidence>
<dbReference type="InterPro" id="IPR011009">
    <property type="entry name" value="Kinase-like_dom_sf"/>
</dbReference>
<name>A0A0C3A6R0_SERVB</name>